<sequence length="146" mass="17550">MKCLREVFLKKDQDQVRQQAMNGIQDMLTMFERLKDDFCIRSNIKEEFWLFTSSRIQHLCSELDTKYEAMKAKFQEHLQTKLITEINKIEKFHDLYNQLQMIVEQNSVINNRSLFQVFVDNLKFPGQMEKYKMMLHSMDSPKTVKA</sequence>
<dbReference type="AlphaFoldDB" id="A0A8J8T6L3"/>
<reference evidence="1" key="1">
    <citation type="submission" date="2019-06" db="EMBL/GenBank/DDBJ databases">
        <authorList>
            <person name="Zheng W."/>
        </authorList>
    </citation>
    <scope>NUCLEOTIDE SEQUENCE</scope>
    <source>
        <strain evidence="1">QDHG01</strain>
    </source>
</reference>
<evidence type="ECO:0000313" key="1">
    <source>
        <dbReference type="EMBL" id="TNV84362.1"/>
    </source>
</evidence>
<name>A0A8J8T6L3_HALGN</name>
<keyword evidence="2" id="KW-1185">Reference proteome</keyword>
<dbReference type="EMBL" id="RRYP01002856">
    <property type="protein sequence ID" value="TNV84362.1"/>
    <property type="molecule type" value="Genomic_DNA"/>
</dbReference>
<proteinExistence type="predicted"/>
<evidence type="ECO:0000313" key="2">
    <source>
        <dbReference type="Proteomes" id="UP000785679"/>
    </source>
</evidence>
<gene>
    <name evidence="1" type="ORF">FGO68_gene7481</name>
</gene>
<protein>
    <submittedName>
        <fullName evidence="1">Uncharacterized protein</fullName>
    </submittedName>
</protein>
<comment type="caution">
    <text evidence="1">The sequence shown here is derived from an EMBL/GenBank/DDBJ whole genome shotgun (WGS) entry which is preliminary data.</text>
</comment>
<organism evidence="1 2">
    <name type="scientific">Halteria grandinella</name>
    <dbReference type="NCBI Taxonomy" id="5974"/>
    <lineage>
        <taxon>Eukaryota</taxon>
        <taxon>Sar</taxon>
        <taxon>Alveolata</taxon>
        <taxon>Ciliophora</taxon>
        <taxon>Intramacronucleata</taxon>
        <taxon>Spirotrichea</taxon>
        <taxon>Stichotrichia</taxon>
        <taxon>Sporadotrichida</taxon>
        <taxon>Halteriidae</taxon>
        <taxon>Halteria</taxon>
    </lineage>
</organism>
<dbReference type="Proteomes" id="UP000785679">
    <property type="component" value="Unassembled WGS sequence"/>
</dbReference>
<accession>A0A8J8T6L3</accession>